<dbReference type="GO" id="GO:1904423">
    <property type="term" value="C:dehydrodolichyl diphosphate synthase complex"/>
    <property type="evidence" value="ECO:0007669"/>
    <property type="project" value="InterPro"/>
</dbReference>
<feature type="transmembrane region" description="Helical" evidence="13">
    <location>
        <begin position="25"/>
        <end position="50"/>
    </location>
</feature>
<accession>A0A9P6XUL8</accession>
<dbReference type="OrthoDB" id="19639at2759"/>
<dbReference type="Proteomes" id="UP000717996">
    <property type="component" value="Unassembled WGS sequence"/>
</dbReference>
<dbReference type="InterPro" id="IPR036424">
    <property type="entry name" value="UPP_synth-like_sf"/>
</dbReference>
<name>A0A9P6XUL8_RHIOR</name>
<keyword evidence="7 13" id="KW-0812">Transmembrane</keyword>
<comment type="subcellular location">
    <subcellularLocation>
        <location evidence="2">Endoplasmic reticulum membrane</location>
    </subcellularLocation>
</comment>
<organism evidence="14 15">
    <name type="scientific">Rhizopus oryzae</name>
    <name type="common">Mucormycosis agent</name>
    <name type="synonym">Rhizopus arrhizus var. delemar</name>
    <dbReference type="NCBI Taxonomy" id="64495"/>
    <lineage>
        <taxon>Eukaryota</taxon>
        <taxon>Fungi</taxon>
        <taxon>Fungi incertae sedis</taxon>
        <taxon>Mucoromycota</taxon>
        <taxon>Mucoromycotina</taxon>
        <taxon>Mucoromycetes</taxon>
        <taxon>Mucorales</taxon>
        <taxon>Mucorineae</taxon>
        <taxon>Rhizopodaceae</taxon>
        <taxon>Rhizopus</taxon>
    </lineage>
</organism>
<keyword evidence="10 13" id="KW-1133">Transmembrane helix</keyword>
<evidence type="ECO:0000313" key="14">
    <source>
        <dbReference type="EMBL" id="KAG1532497.1"/>
    </source>
</evidence>
<evidence type="ECO:0000256" key="7">
    <source>
        <dbReference type="ARBA" id="ARBA00022692"/>
    </source>
</evidence>
<proteinExistence type="inferred from homology"/>
<evidence type="ECO:0000256" key="3">
    <source>
        <dbReference type="ARBA" id="ARBA00004922"/>
    </source>
</evidence>
<dbReference type="EC" id="2.5.1.87" evidence="5"/>
<comment type="cofactor">
    <cofactor evidence="1">
        <name>Mg(2+)</name>
        <dbReference type="ChEBI" id="CHEBI:18420"/>
    </cofactor>
</comment>
<comment type="caution">
    <text evidence="14">The sequence shown here is derived from an EMBL/GenBank/DDBJ whole genome shotgun (WGS) entry which is preliminary data.</text>
</comment>
<comment type="pathway">
    <text evidence="3">Protein modification; protein glycosylation.</text>
</comment>
<evidence type="ECO:0000256" key="6">
    <source>
        <dbReference type="ARBA" id="ARBA00022679"/>
    </source>
</evidence>
<keyword evidence="8" id="KW-0256">Endoplasmic reticulum</keyword>
<dbReference type="EMBL" id="JAANIT010004539">
    <property type="protein sequence ID" value="KAG1532497.1"/>
    <property type="molecule type" value="Genomic_DNA"/>
</dbReference>
<sequence length="256" mass="29807">MSTTMATCVQHHTSYPRLQLKTDTVIPTITMFDLFCSLVLHTLHFIYILYSLVVRFFSYWDDQSINNIKERIEWDQSRLTKIPKHLSIHVSSELTRDGVDWQAMVNNLCLISCWAYGFGVMKSMSVDVHKQHAKMLKEWISSCTEKTGVEPLDAKFSILSSENGKPYVASVLRRMIKQGVDEIDVKLVNQYVHEDTISDPDLMIVFGGLPHNYVSIEGYSPWHMKSTEFINYHQLNYVTFSKCLYRFSKLEQRFGR</sequence>
<evidence type="ECO:0000256" key="8">
    <source>
        <dbReference type="ARBA" id="ARBA00022824"/>
    </source>
</evidence>
<comment type="catalytic activity">
    <reaction evidence="12">
        <text>n isopentenyl diphosphate + (2E,6E)-farnesyl diphosphate = a di-trans,poly-cis-polyprenyl diphosphate + n diphosphate</text>
        <dbReference type="Rhea" id="RHEA:53008"/>
        <dbReference type="Rhea" id="RHEA-COMP:19494"/>
        <dbReference type="ChEBI" id="CHEBI:33019"/>
        <dbReference type="ChEBI" id="CHEBI:128769"/>
        <dbReference type="ChEBI" id="CHEBI:136960"/>
        <dbReference type="ChEBI" id="CHEBI:175763"/>
        <dbReference type="EC" id="2.5.1.87"/>
    </reaction>
</comment>
<dbReference type="Gene3D" id="3.40.1180.10">
    <property type="entry name" value="Decaprenyl diphosphate synthase-like"/>
    <property type="match status" value="1"/>
</dbReference>
<evidence type="ECO:0000313" key="15">
    <source>
        <dbReference type="Proteomes" id="UP000717996"/>
    </source>
</evidence>
<dbReference type="GO" id="GO:0045547">
    <property type="term" value="F:ditrans,polycis-polyprenyl diphosphate synthase [(2E,6E)-farnesyl diphosphate specific] activity"/>
    <property type="evidence" value="ECO:0007669"/>
    <property type="project" value="UniProtKB-EC"/>
</dbReference>
<evidence type="ECO:0000256" key="5">
    <source>
        <dbReference type="ARBA" id="ARBA00012596"/>
    </source>
</evidence>
<dbReference type="GO" id="GO:0005789">
    <property type="term" value="C:endoplasmic reticulum membrane"/>
    <property type="evidence" value="ECO:0007669"/>
    <property type="project" value="UniProtKB-SubCell"/>
</dbReference>
<dbReference type="PANTHER" id="PTHR21528:SF0">
    <property type="entry name" value="DEHYDRODOLICHYL DIPHOSPHATE SYNTHASE COMPLEX SUBUNIT NUS1"/>
    <property type="match status" value="1"/>
</dbReference>
<gene>
    <name evidence="14" type="ORF">G6F51_013075</name>
</gene>
<evidence type="ECO:0000256" key="10">
    <source>
        <dbReference type="ARBA" id="ARBA00022989"/>
    </source>
</evidence>
<keyword evidence="6" id="KW-0808">Transferase</keyword>
<dbReference type="AlphaFoldDB" id="A0A9P6XUL8"/>
<keyword evidence="11 13" id="KW-0472">Membrane</keyword>
<evidence type="ECO:0000256" key="11">
    <source>
        <dbReference type="ARBA" id="ARBA00023136"/>
    </source>
</evidence>
<evidence type="ECO:0000256" key="2">
    <source>
        <dbReference type="ARBA" id="ARBA00004586"/>
    </source>
</evidence>
<dbReference type="InterPro" id="IPR038887">
    <property type="entry name" value="Nus1/NgBR"/>
</dbReference>
<keyword evidence="9" id="KW-0460">Magnesium</keyword>
<protein>
    <recommendedName>
        <fullName evidence="5">ditrans,polycis-polyprenyl diphosphate synthase [(2E,6E)-farnesyldiphosphate specific]</fullName>
        <ecNumber evidence="5">2.5.1.87</ecNumber>
    </recommendedName>
</protein>
<dbReference type="SUPFAM" id="SSF64005">
    <property type="entry name" value="Undecaprenyl diphosphate synthase"/>
    <property type="match status" value="1"/>
</dbReference>
<comment type="similarity">
    <text evidence="4">Belongs to the UPP synthase family.</text>
</comment>
<evidence type="ECO:0000256" key="4">
    <source>
        <dbReference type="ARBA" id="ARBA00005432"/>
    </source>
</evidence>
<evidence type="ECO:0000256" key="9">
    <source>
        <dbReference type="ARBA" id="ARBA00022842"/>
    </source>
</evidence>
<dbReference type="PANTHER" id="PTHR21528">
    <property type="entry name" value="DEHYDRODOLICHYL DIPHOSPHATE SYNTHASE COMPLEX SUBUNIT NUS1"/>
    <property type="match status" value="1"/>
</dbReference>
<evidence type="ECO:0000256" key="13">
    <source>
        <dbReference type="SAM" id="Phobius"/>
    </source>
</evidence>
<evidence type="ECO:0000256" key="12">
    <source>
        <dbReference type="ARBA" id="ARBA00047353"/>
    </source>
</evidence>
<evidence type="ECO:0000256" key="1">
    <source>
        <dbReference type="ARBA" id="ARBA00001946"/>
    </source>
</evidence>
<reference evidence="14" key="1">
    <citation type="journal article" date="2020" name="Microb. Genom.">
        <title>Genetic diversity of clinical and environmental Mucorales isolates obtained from an investigation of mucormycosis cases among solid organ transplant recipients.</title>
        <authorList>
            <person name="Nguyen M.H."/>
            <person name="Kaul D."/>
            <person name="Muto C."/>
            <person name="Cheng S.J."/>
            <person name="Richter R.A."/>
            <person name="Bruno V.M."/>
            <person name="Liu G."/>
            <person name="Beyhan S."/>
            <person name="Sundermann A.J."/>
            <person name="Mounaud S."/>
            <person name="Pasculle A.W."/>
            <person name="Nierman W.C."/>
            <person name="Driscoll E."/>
            <person name="Cumbie R."/>
            <person name="Clancy C.J."/>
            <person name="Dupont C.L."/>
        </authorList>
    </citation>
    <scope>NUCLEOTIDE SEQUENCE</scope>
    <source>
        <strain evidence="14">GL16</strain>
    </source>
</reference>